<keyword evidence="2" id="KW-1185">Reference proteome</keyword>
<dbReference type="Proteomes" id="UP001383192">
    <property type="component" value="Unassembled WGS sequence"/>
</dbReference>
<protein>
    <submittedName>
        <fullName evidence="1">Uncharacterized protein</fullName>
    </submittedName>
</protein>
<gene>
    <name evidence="1" type="ORF">VNI00_006976</name>
</gene>
<dbReference type="AlphaFoldDB" id="A0AAW0D439"/>
<evidence type="ECO:0000313" key="1">
    <source>
        <dbReference type="EMBL" id="KAK7045981.1"/>
    </source>
</evidence>
<proteinExistence type="predicted"/>
<name>A0AAW0D439_9AGAR</name>
<dbReference type="EMBL" id="JAYKXP010000022">
    <property type="protein sequence ID" value="KAK7045981.1"/>
    <property type="molecule type" value="Genomic_DNA"/>
</dbReference>
<organism evidence="1 2">
    <name type="scientific">Paramarasmius palmivorus</name>
    <dbReference type="NCBI Taxonomy" id="297713"/>
    <lineage>
        <taxon>Eukaryota</taxon>
        <taxon>Fungi</taxon>
        <taxon>Dikarya</taxon>
        <taxon>Basidiomycota</taxon>
        <taxon>Agaricomycotina</taxon>
        <taxon>Agaricomycetes</taxon>
        <taxon>Agaricomycetidae</taxon>
        <taxon>Agaricales</taxon>
        <taxon>Marasmiineae</taxon>
        <taxon>Marasmiaceae</taxon>
        <taxon>Paramarasmius</taxon>
    </lineage>
</organism>
<reference evidence="1 2" key="1">
    <citation type="submission" date="2024-01" db="EMBL/GenBank/DDBJ databases">
        <title>A draft genome for a cacao thread blight-causing isolate of Paramarasmius palmivorus.</title>
        <authorList>
            <person name="Baruah I.K."/>
            <person name="Bukari Y."/>
            <person name="Amoako-Attah I."/>
            <person name="Meinhardt L.W."/>
            <person name="Bailey B.A."/>
            <person name="Cohen S.P."/>
        </authorList>
    </citation>
    <scope>NUCLEOTIDE SEQUENCE [LARGE SCALE GENOMIC DNA]</scope>
    <source>
        <strain evidence="1 2">GH-12</strain>
    </source>
</reference>
<evidence type="ECO:0000313" key="2">
    <source>
        <dbReference type="Proteomes" id="UP001383192"/>
    </source>
</evidence>
<sequence length="459" mass="51556">MFSPSLRSRCSHYHYFQRRITTGSIRLQHTGVHHQGLKYHNNPIPPDNVDLNDPLTRTVVVYDCPNSFSINRLIKQLVFDGPVVSIYKRVYGEQMAVRFTLLDNYAVRKFFASPIAKSLHWDDRPVKVKPDSDPPLLVERVTALGLSQVTTTIQFVGCPPDVTANNFYRRLSLHSGQRPLGVSLTPPSETDGTRGVLVRCHDMQHTPGIIARALGSGEAVFGRSATHYIDSMDGRFSQAPFWGEEALFAGIQLGSIQNDQKAPPSILKKIGAGILNQLPMFGWKQVGDVINVNLLKPSDAQRILDVGIPTKFYVRPRPSEDGVVSIPHEMLLAMRLGASRKLVIRSLDWRRVGGLMYMLETIKGRMHRKAMPPYLEPISELIRSFVFVRDSVLVTFQNVLDAMVVLQKLRVGSAPLREKWRGATVNFWDDATGTDAQLTPLRVGMYRPPSLEEESVHDQ</sequence>
<accession>A0AAW0D439</accession>
<comment type="caution">
    <text evidence="1">The sequence shown here is derived from an EMBL/GenBank/DDBJ whole genome shotgun (WGS) entry which is preliminary data.</text>
</comment>